<proteinExistence type="predicted"/>
<keyword evidence="2" id="KW-0732">Signal</keyword>
<evidence type="ECO:0000313" key="4">
    <source>
        <dbReference type="Proteomes" id="UP001163846"/>
    </source>
</evidence>
<dbReference type="AlphaFoldDB" id="A0AA38NUQ0"/>
<organism evidence="3 4">
    <name type="scientific">Lentinula raphanica</name>
    <dbReference type="NCBI Taxonomy" id="153919"/>
    <lineage>
        <taxon>Eukaryota</taxon>
        <taxon>Fungi</taxon>
        <taxon>Dikarya</taxon>
        <taxon>Basidiomycota</taxon>
        <taxon>Agaricomycotina</taxon>
        <taxon>Agaricomycetes</taxon>
        <taxon>Agaricomycetidae</taxon>
        <taxon>Agaricales</taxon>
        <taxon>Marasmiineae</taxon>
        <taxon>Omphalotaceae</taxon>
        <taxon>Lentinula</taxon>
    </lineage>
</organism>
<feature type="chain" id="PRO_5041307876" evidence="2">
    <location>
        <begin position="34"/>
        <end position="247"/>
    </location>
</feature>
<dbReference type="Proteomes" id="UP001163846">
    <property type="component" value="Unassembled WGS sequence"/>
</dbReference>
<keyword evidence="4" id="KW-1185">Reference proteome</keyword>
<protein>
    <submittedName>
        <fullName evidence="3">Uncharacterized protein</fullName>
    </submittedName>
</protein>
<feature type="region of interest" description="Disordered" evidence="1">
    <location>
        <begin position="152"/>
        <end position="173"/>
    </location>
</feature>
<accession>A0AA38NUQ0</accession>
<feature type="region of interest" description="Disordered" evidence="1">
    <location>
        <begin position="99"/>
        <end position="130"/>
    </location>
</feature>
<evidence type="ECO:0000256" key="2">
    <source>
        <dbReference type="SAM" id="SignalP"/>
    </source>
</evidence>
<sequence>MSSSENFSPPVAFVRPWILWALALIIFIGGQEAISTVDETRNASDWRRGYAFKTFIAAFRASLTGDPRNPKYDYNPTVYPTVAAEIRQKLLSTALRQANVPDSQDDNPTATHEGSSALGSSHDVPQSSQDAFSNLADSNALVDNILVHSTPTHEGPFPLGSSSPHADTSGHTLESGVTWGRALLRAMEWSTESIDILEAFISQARLDPAQFSVDIVKEFPDTMTPKLASFVWALYYRKLNEPYASEL</sequence>
<reference evidence="3" key="1">
    <citation type="submission" date="2022-08" db="EMBL/GenBank/DDBJ databases">
        <authorList>
            <consortium name="DOE Joint Genome Institute"/>
            <person name="Min B."/>
            <person name="Riley R."/>
            <person name="Sierra-Patev S."/>
            <person name="Naranjo-Ortiz M."/>
            <person name="Looney B."/>
            <person name="Konkel Z."/>
            <person name="Slot J.C."/>
            <person name="Sakamoto Y."/>
            <person name="Steenwyk J.L."/>
            <person name="Rokas A."/>
            <person name="Carro J."/>
            <person name="Camarero S."/>
            <person name="Ferreira P."/>
            <person name="Molpeceres G."/>
            <person name="Ruiz-Duenas F.J."/>
            <person name="Serrano A."/>
            <person name="Henrissat B."/>
            <person name="Drula E."/>
            <person name="Hughes K.W."/>
            <person name="Mata J.L."/>
            <person name="Ishikawa N.K."/>
            <person name="Vargas-Isla R."/>
            <person name="Ushijima S."/>
            <person name="Smith C.A."/>
            <person name="Ahrendt S."/>
            <person name="Andreopoulos W."/>
            <person name="He G."/>
            <person name="Labutti K."/>
            <person name="Lipzen A."/>
            <person name="Ng V."/>
            <person name="Sandor L."/>
            <person name="Barry K."/>
            <person name="Martinez A.T."/>
            <person name="Xiao Y."/>
            <person name="Gibbons J.G."/>
            <person name="Terashima K."/>
            <person name="Hibbett D.S."/>
            <person name="Grigoriev I.V."/>
        </authorList>
    </citation>
    <scope>NUCLEOTIDE SEQUENCE</scope>
    <source>
        <strain evidence="3">TFB9207</strain>
    </source>
</reference>
<dbReference type="EMBL" id="MU808064">
    <property type="protein sequence ID" value="KAJ3830901.1"/>
    <property type="molecule type" value="Genomic_DNA"/>
</dbReference>
<evidence type="ECO:0000313" key="3">
    <source>
        <dbReference type="EMBL" id="KAJ3830901.1"/>
    </source>
</evidence>
<evidence type="ECO:0000256" key="1">
    <source>
        <dbReference type="SAM" id="MobiDB-lite"/>
    </source>
</evidence>
<gene>
    <name evidence="3" type="ORF">F5878DRAFT_668186</name>
</gene>
<feature type="compositionally biased region" description="Polar residues" evidence="1">
    <location>
        <begin position="160"/>
        <end position="172"/>
    </location>
</feature>
<comment type="caution">
    <text evidence="3">The sequence shown here is derived from an EMBL/GenBank/DDBJ whole genome shotgun (WGS) entry which is preliminary data.</text>
</comment>
<feature type="signal peptide" evidence="2">
    <location>
        <begin position="1"/>
        <end position="33"/>
    </location>
</feature>
<name>A0AA38NUQ0_9AGAR</name>